<sequence>VSSASCGDNATTVTFEISEELSSGVFTGIQNVCPSDVTFDLFNLLDGSESTNGQWTDELGTVVSNPLEVTTFSAGTYTYTYTVSNTCGNSSTEVSFLIPSNFDPGTNGSVTFCSDDSGADLFDYLGGTPEEGGIWSPSLASGTGFFDPSVDAPGTYFYSSPLVSGGCFQTSSLVEVTVEQSLSSGDFVGLTTYCTSEGTIDLFDLL</sequence>
<dbReference type="Gene3D" id="2.60.40.10">
    <property type="entry name" value="Immunoglobulins"/>
    <property type="match status" value="1"/>
</dbReference>
<protein>
    <recommendedName>
        <fullName evidence="3">Ig-like domain-containing protein</fullName>
    </recommendedName>
</protein>
<evidence type="ECO:0000313" key="2">
    <source>
        <dbReference type="Proteomes" id="UP000199138"/>
    </source>
</evidence>
<dbReference type="EMBL" id="FPBK01000003">
    <property type="protein sequence ID" value="SFU42513.1"/>
    <property type="molecule type" value="Genomic_DNA"/>
</dbReference>
<organism evidence="1 2">
    <name type="scientific">Pustulibacterium marinum</name>
    <dbReference type="NCBI Taxonomy" id="1224947"/>
    <lineage>
        <taxon>Bacteria</taxon>
        <taxon>Pseudomonadati</taxon>
        <taxon>Bacteroidota</taxon>
        <taxon>Flavobacteriia</taxon>
        <taxon>Flavobacteriales</taxon>
        <taxon>Flavobacteriaceae</taxon>
        <taxon>Pustulibacterium</taxon>
    </lineage>
</organism>
<feature type="non-terminal residue" evidence="1">
    <location>
        <position position="206"/>
    </location>
</feature>
<evidence type="ECO:0008006" key="3">
    <source>
        <dbReference type="Google" id="ProtNLM"/>
    </source>
</evidence>
<name>A0A1I7G277_9FLAO</name>
<dbReference type="InterPro" id="IPR013783">
    <property type="entry name" value="Ig-like_fold"/>
</dbReference>
<dbReference type="Proteomes" id="UP000199138">
    <property type="component" value="Unassembled WGS sequence"/>
</dbReference>
<gene>
    <name evidence="1" type="ORF">SAMN05216480_10381</name>
</gene>
<dbReference type="AlphaFoldDB" id="A0A1I7G277"/>
<proteinExistence type="predicted"/>
<dbReference type="STRING" id="1224947.SAMN05216480_10381"/>
<feature type="non-terminal residue" evidence="1">
    <location>
        <position position="1"/>
    </location>
</feature>
<keyword evidence="2" id="KW-1185">Reference proteome</keyword>
<evidence type="ECO:0000313" key="1">
    <source>
        <dbReference type="EMBL" id="SFU42513.1"/>
    </source>
</evidence>
<accession>A0A1I7G277</accession>
<reference evidence="1 2" key="1">
    <citation type="submission" date="2016-10" db="EMBL/GenBank/DDBJ databases">
        <authorList>
            <person name="de Groot N.N."/>
        </authorList>
    </citation>
    <scope>NUCLEOTIDE SEQUENCE [LARGE SCALE GENOMIC DNA]</scope>
    <source>
        <strain evidence="1 2">CGMCC 1.12333</strain>
    </source>
</reference>